<proteinExistence type="predicted"/>
<dbReference type="Proteomes" id="UP000598032">
    <property type="component" value="Unassembled WGS sequence"/>
</dbReference>
<keyword evidence="2" id="KW-1185">Reference proteome</keyword>
<sequence length="200" mass="21523">MLRLRGIFIATAPAAVIAGMNRQTLCTKASTPSAITPTARCRRSRQWRSCASGYGCISRSVARRELTRRPPTRPRPASAAPCWNPLVALFHAGVLAGRRGHSFATLDQRPALVGVSLAPLFSASSASPQPQRRSLPANVFPVSTYCGDSGSRAIAEVMKSALPVRRKAVSRRKYSSTLALLFIGLPSPCRPARQSFIATH</sequence>
<comment type="caution">
    <text evidence="1">The sequence shown here is derived from an EMBL/GenBank/DDBJ whole genome shotgun (WGS) entry which is preliminary data.</text>
</comment>
<gene>
    <name evidence="1" type="ORF">LMG28140_04532</name>
</gene>
<evidence type="ECO:0008006" key="3">
    <source>
        <dbReference type="Google" id="ProtNLM"/>
    </source>
</evidence>
<evidence type="ECO:0000313" key="1">
    <source>
        <dbReference type="EMBL" id="CAD6548019.1"/>
    </source>
</evidence>
<dbReference type="EMBL" id="CAJHCP010000010">
    <property type="protein sequence ID" value="CAD6548019.1"/>
    <property type="molecule type" value="Genomic_DNA"/>
</dbReference>
<accession>A0ABN7I114</accession>
<reference evidence="1 2" key="1">
    <citation type="submission" date="2020-10" db="EMBL/GenBank/DDBJ databases">
        <authorList>
            <person name="Peeters C."/>
        </authorList>
    </citation>
    <scope>NUCLEOTIDE SEQUENCE [LARGE SCALE GENOMIC DNA]</scope>
    <source>
        <strain evidence="1 2">LMG 28140</strain>
    </source>
</reference>
<name>A0ABN7I114_9BURK</name>
<organism evidence="1 2">
    <name type="scientific">Paraburkholderia metrosideri</name>
    <dbReference type="NCBI Taxonomy" id="580937"/>
    <lineage>
        <taxon>Bacteria</taxon>
        <taxon>Pseudomonadati</taxon>
        <taxon>Pseudomonadota</taxon>
        <taxon>Betaproteobacteria</taxon>
        <taxon>Burkholderiales</taxon>
        <taxon>Burkholderiaceae</taxon>
        <taxon>Paraburkholderia</taxon>
    </lineage>
</organism>
<evidence type="ECO:0000313" key="2">
    <source>
        <dbReference type="Proteomes" id="UP000598032"/>
    </source>
</evidence>
<protein>
    <recommendedName>
        <fullName evidence="3">Secreted protein</fullName>
    </recommendedName>
</protein>